<keyword evidence="2" id="KW-0560">Oxidoreductase</keyword>
<dbReference type="Proteomes" id="UP001224775">
    <property type="component" value="Unassembled WGS sequence"/>
</dbReference>
<dbReference type="PRINTS" id="PR00081">
    <property type="entry name" value="GDHRDH"/>
</dbReference>
<dbReference type="EC" id="1.-.-.-" evidence="2"/>
<dbReference type="Pfam" id="PF00106">
    <property type="entry name" value="adh_short"/>
    <property type="match status" value="2"/>
</dbReference>
<accession>A0AAD9D5Q0</accession>
<dbReference type="EMBL" id="JATAAI010000043">
    <property type="protein sequence ID" value="KAK1733888.1"/>
    <property type="molecule type" value="Genomic_DNA"/>
</dbReference>
<comment type="caution">
    <text evidence="2">The sequence shown here is derived from an EMBL/GenBank/DDBJ whole genome shotgun (WGS) entry which is preliminary data.</text>
</comment>
<organism evidence="2 3">
    <name type="scientific">Skeletonema marinoi</name>
    <dbReference type="NCBI Taxonomy" id="267567"/>
    <lineage>
        <taxon>Eukaryota</taxon>
        <taxon>Sar</taxon>
        <taxon>Stramenopiles</taxon>
        <taxon>Ochrophyta</taxon>
        <taxon>Bacillariophyta</taxon>
        <taxon>Coscinodiscophyceae</taxon>
        <taxon>Thalassiosirophycidae</taxon>
        <taxon>Thalassiosirales</taxon>
        <taxon>Skeletonemataceae</taxon>
        <taxon>Skeletonema</taxon>
        <taxon>Skeletonema marinoi-dohrnii complex</taxon>
    </lineage>
</organism>
<dbReference type="InterPro" id="IPR002347">
    <property type="entry name" value="SDR_fam"/>
</dbReference>
<proteinExistence type="predicted"/>
<keyword evidence="1" id="KW-0732">Signal</keyword>
<evidence type="ECO:0000313" key="3">
    <source>
        <dbReference type="Proteomes" id="UP001224775"/>
    </source>
</evidence>
<dbReference type="GO" id="GO:0016491">
    <property type="term" value="F:oxidoreductase activity"/>
    <property type="evidence" value="ECO:0007669"/>
    <property type="project" value="UniProtKB-KW"/>
</dbReference>
<sequence length="363" mass="39011">MMTQPLTSCILLAIIAISTTLVKDHGCHVYLGSRDVVKGQKAVDEVKKTAGDAVELLNIDVSSDESVQSAAEALTAKLGTEKLYGLVNNAGTGIMHNTPPTEILDTNTRGPRRVTDHFLPLINQDCGRIVNLGSGAGPIFLENIRSKKDKQRFLEPMITNAYNVSKICGSVTAEGRRRVKKTAGDAVELLNIDVSSEESVQSAAEALTAKLGSEKLYGLVNNAGTGVMHNTLPTEILDTNTRGPRRVTNNFLALINQDCGRIVNLGSGGGPNFVKSIPTNEDKQRFLEPMSESQIEDEIKNILNTNDGRSAYQGSKALLACYTMELANEHPNLMISIVTPGYIKTAMTIGAGATKDRMKGQLA</sequence>
<dbReference type="GO" id="GO:0008202">
    <property type="term" value="P:steroid metabolic process"/>
    <property type="evidence" value="ECO:0007669"/>
    <property type="project" value="TreeGrafter"/>
</dbReference>
<evidence type="ECO:0000256" key="1">
    <source>
        <dbReference type="SAM" id="SignalP"/>
    </source>
</evidence>
<reference evidence="2" key="1">
    <citation type="submission" date="2023-06" db="EMBL/GenBank/DDBJ databases">
        <title>Survivors Of The Sea: Transcriptome response of Skeletonema marinoi to long-term dormancy.</title>
        <authorList>
            <person name="Pinder M.I.M."/>
            <person name="Kourtchenko O."/>
            <person name="Robertson E.K."/>
            <person name="Larsson T."/>
            <person name="Maumus F."/>
            <person name="Osuna-Cruz C.M."/>
            <person name="Vancaester E."/>
            <person name="Stenow R."/>
            <person name="Vandepoele K."/>
            <person name="Ploug H."/>
            <person name="Bruchert V."/>
            <person name="Godhe A."/>
            <person name="Topel M."/>
        </authorList>
    </citation>
    <scope>NUCLEOTIDE SEQUENCE</scope>
    <source>
        <strain evidence="2">R05AC</strain>
    </source>
</reference>
<name>A0AAD9D5Q0_9STRA</name>
<gene>
    <name evidence="2" type="ORF">QTG54_015415</name>
</gene>
<dbReference type="Gene3D" id="3.40.50.720">
    <property type="entry name" value="NAD(P)-binding Rossmann-like Domain"/>
    <property type="match status" value="2"/>
</dbReference>
<protein>
    <submittedName>
        <fullName evidence="2">Short-chain dehydrogenase/reductase family protein</fullName>
        <ecNumber evidence="2">1.-.-.-</ecNumber>
    </submittedName>
</protein>
<feature type="signal peptide" evidence="1">
    <location>
        <begin position="1"/>
        <end position="20"/>
    </location>
</feature>
<evidence type="ECO:0000313" key="2">
    <source>
        <dbReference type="EMBL" id="KAK1733888.1"/>
    </source>
</evidence>
<dbReference type="SUPFAM" id="SSF51735">
    <property type="entry name" value="NAD(P)-binding Rossmann-fold domains"/>
    <property type="match status" value="2"/>
</dbReference>
<keyword evidence="3" id="KW-1185">Reference proteome</keyword>
<feature type="chain" id="PRO_5042071869" evidence="1">
    <location>
        <begin position="21"/>
        <end position="363"/>
    </location>
</feature>
<dbReference type="InterPro" id="IPR036291">
    <property type="entry name" value="NAD(P)-bd_dom_sf"/>
</dbReference>
<dbReference type="PANTHER" id="PTHR43313">
    <property type="entry name" value="SHORT-CHAIN DEHYDROGENASE/REDUCTASE FAMILY 9C"/>
    <property type="match status" value="1"/>
</dbReference>
<dbReference type="PANTHER" id="PTHR43313:SF1">
    <property type="entry name" value="3BETA-HYDROXYSTEROID DEHYDROGENASE DHS-16"/>
    <property type="match status" value="1"/>
</dbReference>
<dbReference type="AlphaFoldDB" id="A0AAD9D5Q0"/>